<dbReference type="KEGG" id="hhg:XM38_012190"/>
<dbReference type="Proteomes" id="UP000191901">
    <property type="component" value="Chromosome"/>
</dbReference>
<evidence type="ECO:0000313" key="2">
    <source>
        <dbReference type="Proteomes" id="UP000191901"/>
    </source>
</evidence>
<evidence type="ECO:0008006" key="3">
    <source>
        <dbReference type="Google" id="ProtNLM"/>
    </source>
</evidence>
<proteinExistence type="predicted"/>
<name>A0A1Z3HIZ0_9CYAN</name>
<dbReference type="RefSeq" id="WP_080811631.1">
    <property type="nucleotide sequence ID" value="NZ_CP021983.2"/>
</dbReference>
<reference evidence="1 2" key="1">
    <citation type="journal article" date="2016" name="Biochim. Biophys. Acta">
        <title>Characterization of red-shifted phycobilisomes isolated from the chlorophyll f-containing cyanobacterium Halomicronema hongdechloris.</title>
        <authorList>
            <person name="Li Y."/>
            <person name="Lin Y."/>
            <person name="Garvey C.J."/>
            <person name="Birch D."/>
            <person name="Corkery R.W."/>
            <person name="Loughlin P.C."/>
            <person name="Scheer H."/>
            <person name="Willows R.D."/>
            <person name="Chen M."/>
        </authorList>
    </citation>
    <scope>NUCLEOTIDE SEQUENCE [LARGE SCALE GENOMIC DNA]</scope>
    <source>
        <strain evidence="1 2">C2206</strain>
    </source>
</reference>
<gene>
    <name evidence="1" type="ORF">XM38_012190</name>
</gene>
<evidence type="ECO:0000313" key="1">
    <source>
        <dbReference type="EMBL" id="ASC70282.1"/>
    </source>
</evidence>
<dbReference type="AlphaFoldDB" id="A0A1Z3HIZ0"/>
<protein>
    <recommendedName>
        <fullName evidence="3">Homeodomain phBC6A51-type domain-containing protein</fullName>
    </recommendedName>
</protein>
<dbReference type="EMBL" id="CP021983">
    <property type="protein sequence ID" value="ASC70282.1"/>
    <property type="molecule type" value="Genomic_DNA"/>
</dbReference>
<accession>A0A1Z3HIZ0</accession>
<keyword evidence="2" id="KW-1185">Reference proteome</keyword>
<organism evidence="1 2">
    <name type="scientific">Halomicronema hongdechloris C2206</name>
    <dbReference type="NCBI Taxonomy" id="1641165"/>
    <lineage>
        <taxon>Bacteria</taxon>
        <taxon>Bacillati</taxon>
        <taxon>Cyanobacteriota</taxon>
        <taxon>Cyanophyceae</taxon>
        <taxon>Nodosilineales</taxon>
        <taxon>Nodosilineaceae</taxon>
        <taxon>Halomicronema</taxon>
    </lineage>
</organism>
<sequence length="131" mass="14119">MAQNGDNLTPKQLAAVAELARGSSHQATVDATGVSHRQLSRWKAQPDFKEAILEAQRAIYGQSIAAIVTAMNTATTTLVEICENQEASDASRVSAARSILENGLKAFGQADLDRRVEEIEELFKSESAETT</sequence>
<dbReference type="STRING" id="1641165.XM38_18595"/>
<dbReference type="OrthoDB" id="9963693at2"/>
<dbReference type="Gene3D" id="1.10.10.60">
    <property type="entry name" value="Homeodomain-like"/>
    <property type="match status" value="1"/>
</dbReference>